<keyword evidence="3" id="KW-0732">Signal</keyword>
<keyword evidence="2" id="KW-1133">Transmembrane helix</keyword>
<feature type="transmembrane region" description="Helical" evidence="2">
    <location>
        <begin position="129"/>
        <end position="149"/>
    </location>
</feature>
<sequence>MKKILCILIVACCLPVIAAAADNNVALADSAYEREHYQEALQRYLYEVKNHGTSSDLFYNIGNTYYRMRDNTHAILYYERALQLDPSNSDARENLDFVREKAHISEDTGASFFSDFFESLVRRESSNTWAVIAAVSFILFLAAVALYLFVDQVALRKIGFFGGGVLLLATVLAVASALYLYSQTKNQTQAIVMVPSSTLSTAPHAPSAREVAFSLAQGHKVSIQDSVVNNSGVTTQKWYRVETADDRSAWINAADIEKI</sequence>
<protein>
    <submittedName>
        <fullName evidence="4">Tetratricopeptide repeat protein</fullName>
    </submittedName>
</protein>
<keyword evidence="2" id="KW-0472">Membrane</keyword>
<proteinExistence type="predicted"/>
<name>A0A6L5XEQ0_9BACT</name>
<feature type="transmembrane region" description="Helical" evidence="2">
    <location>
        <begin position="161"/>
        <end position="181"/>
    </location>
</feature>
<accession>A0A6L5XEQ0</accession>
<dbReference type="SMART" id="SM00028">
    <property type="entry name" value="TPR"/>
    <property type="match status" value="1"/>
</dbReference>
<gene>
    <name evidence="4" type="ORF">FYJ29_09095</name>
</gene>
<keyword evidence="2" id="KW-0812">Transmembrane</keyword>
<organism evidence="4 5">
    <name type="scientific">Sodaliphilus pleomorphus</name>
    <dbReference type="NCBI Taxonomy" id="2606626"/>
    <lineage>
        <taxon>Bacteria</taxon>
        <taxon>Pseudomonadati</taxon>
        <taxon>Bacteroidota</taxon>
        <taxon>Bacteroidia</taxon>
        <taxon>Bacteroidales</taxon>
        <taxon>Muribaculaceae</taxon>
        <taxon>Sodaliphilus</taxon>
    </lineage>
</organism>
<dbReference type="Proteomes" id="UP000483362">
    <property type="component" value="Unassembled WGS sequence"/>
</dbReference>
<dbReference type="PROSITE" id="PS50005">
    <property type="entry name" value="TPR"/>
    <property type="match status" value="1"/>
</dbReference>
<dbReference type="Gene3D" id="1.25.40.10">
    <property type="entry name" value="Tetratricopeptide repeat domain"/>
    <property type="match status" value="1"/>
</dbReference>
<feature type="chain" id="PRO_5027074863" evidence="3">
    <location>
        <begin position="21"/>
        <end position="259"/>
    </location>
</feature>
<evidence type="ECO:0000313" key="5">
    <source>
        <dbReference type="Proteomes" id="UP000483362"/>
    </source>
</evidence>
<dbReference type="InterPro" id="IPR011990">
    <property type="entry name" value="TPR-like_helical_dom_sf"/>
</dbReference>
<evidence type="ECO:0000256" key="3">
    <source>
        <dbReference type="SAM" id="SignalP"/>
    </source>
</evidence>
<dbReference type="InterPro" id="IPR019734">
    <property type="entry name" value="TPR_rpt"/>
</dbReference>
<dbReference type="PROSITE" id="PS50293">
    <property type="entry name" value="TPR_REGION"/>
    <property type="match status" value="1"/>
</dbReference>
<dbReference type="EMBL" id="VULT01000013">
    <property type="protein sequence ID" value="MSS17908.1"/>
    <property type="molecule type" value="Genomic_DNA"/>
</dbReference>
<reference evidence="4 5" key="1">
    <citation type="submission" date="2019-08" db="EMBL/GenBank/DDBJ databases">
        <title>In-depth cultivation of the pig gut microbiome towards novel bacterial diversity and tailored functional studies.</title>
        <authorList>
            <person name="Wylensek D."/>
            <person name="Hitch T.C.A."/>
            <person name="Clavel T."/>
        </authorList>
    </citation>
    <scope>NUCLEOTIDE SEQUENCE [LARGE SCALE GENOMIC DNA]</scope>
    <source>
        <strain evidence="4 5">Oil-RF-744-WCA-WT-10</strain>
    </source>
</reference>
<dbReference type="Pfam" id="PF00515">
    <property type="entry name" value="TPR_1"/>
    <property type="match status" value="1"/>
</dbReference>
<evidence type="ECO:0000256" key="2">
    <source>
        <dbReference type="SAM" id="Phobius"/>
    </source>
</evidence>
<keyword evidence="5" id="KW-1185">Reference proteome</keyword>
<comment type="caution">
    <text evidence="4">The sequence shown here is derived from an EMBL/GenBank/DDBJ whole genome shotgun (WGS) entry which is preliminary data.</text>
</comment>
<keyword evidence="1" id="KW-0802">TPR repeat</keyword>
<evidence type="ECO:0000256" key="1">
    <source>
        <dbReference type="PROSITE-ProRule" id="PRU00339"/>
    </source>
</evidence>
<evidence type="ECO:0000313" key="4">
    <source>
        <dbReference type="EMBL" id="MSS17908.1"/>
    </source>
</evidence>
<dbReference type="SUPFAM" id="SSF48452">
    <property type="entry name" value="TPR-like"/>
    <property type="match status" value="1"/>
</dbReference>
<dbReference type="AlphaFoldDB" id="A0A6L5XEQ0"/>
<dbReference type="RefSeq" id="WP_154328877.1">
    <property type="nucleotide sequence ID" value="NZ_CP045696.1"/>
</dbReference>
<feature type="signal peptide" evidence="3">
    <location>
        <begin position="1"/>
        <end position="20"/>
    </location>
</feature>
<feature type="repeat" description="TPR" evidence="1">
    <location>
        <begin position="55"/>
        <end position="88"/>
    </location>
</feature>